<name>A0A432XZ37_9GAMM</name>
<evidence type="ECO:0000313" key="2">
    <source>
        <dbReference type="EMBL" id="RUO53957.1"/>
    </source>
</evidence>
<comment type="caution">
    <text evidence="2">The sequence shown here is derived from an EMBL/GenBank/DDBJ whole genome shotgun (WGS) entry which is preliminary data.</text>
</comment>
<dbReference type="SUPFAM" id="SSF52540">
    <property type="entry name" value="P-loop containing nucleoside triphosphate hydrolases"/>
    <property type="match status" value="1"/>
</dbReference>
<reference evidence="3" key="1">
    <citation type="journal article" date="2018" name="Front. Microbiol.">
        <title>Genome-Based Analysis Reveals the Taxonomy and Diversity of the Family Idiomarinaceae.</title>
        <authorList>
            <person name="Liu Y."/>
            <person name="Lai Q."/>
            <person name="Shao Z."/>
        </authorList>
    </citation>
    <scope>NUCLEOTIDE SEQUENCE [LARGE SCALE GENOMIC DNA]</scope>
    <source>
        <strain evidence="3">BH195</strain>
    </source>
</reference>
<dbReference type="EMBL" id="PIPW01000001">
    <property type="protein sequence ID" value="RUO53957.1"/>
    <property type="molecule type" value="Genomic_DNA"/>
</dbReference>
<dbReference type="Proteomes" id="UP000287198">
    <property type="component" value="Unassembled WGS sequence"/>
</dbReference>
<evidence type="ECO:0000313" key="3">
    <source>
        <dbReference type="Proteomes" id="UP000287198"/>
    </source>
</evidence>
<evidence type="ECO:0000256" key="1">
    <source>
        <dbReference type="ARBA" id="ARBA00022679"/>
    </source>
</evidence>
<proteinExistence type="predicted"/>
<dbReference type="Pfam" id="PF13429">
    <property type="entry name" value="TPR_15"/>
    <property type="match status" value="1"/>
</dbReference>
<dbReference type="Gene3D" id="3.40.50.300">
    <property type="entry name" value="P-loop containing nucleotide triphosphate hydrolases"/>
    <property type="match status" value="1"/>
</dbReference>
<dbReference type="InterPro" id="IPR011990">
    <property type="entry name" value="TPR-like_helical_dom_sf"/>
</dbReference>
<gene>
    <name evidence="2" type="ORF">CWI69_00510</name>
</gene>
<dbReference type="AlphaFoldDB" id="A0A432XZ37"/>
<dbReference type="PANTHER" id="PTHR12788:SF10">
    <property type="entry name" value="PROTEIN-TYROSINE SULFOTRANSFERASE"/>
    <property type="match status" value="1"/>
</dbReference>
<dbReference type="InterPro" id="IPR027417">
    <property type="entry name" value="P-loop_NTPase"/>
</dbReference>
<dbReference type="Pfam" id="PF13469">
    <property type="entry name" value="Sulfotransfer_3"/>
    <property type="match status" value="1"/>
</dbReference>
<accession>A0A432XZ37</accession>
<keyword evidence="1" id="KW-0808">Transferase</keyword>
<organism evidence="2 3">
    <name type="scientific">Pseudidiomarina halophila</name>
    <dbReference type="NCBI Taxonomy" id="1449799"/>
    <lineage>
        <taxon>Bacteria</taxon>
        <taxon>Pseudomonadati</taxon>
        <taxon>Pseudomonadota</taxon>
        <taxon>Gammaproteobacteria</taxon>
        <taxon>Alteromonadales</taxon>
        <taxon>Idiomarinaceae</taxon>
        <taxon>Pseudidiomarina</taxon>
    </lineage>
</organism>
<dbReference type="OrthoDB" id="9815894at2"/>
<protein>
    <submittedName>
        <fullName evidence="2">Uncharacterized protein</fullName>
    </submittedName>
</protein>
<dbReference type="PANTHER" id="PTHR12788">
    <property type="entry name" value="PROTEIN-TYROSINE SULFOTRANSFERASE 2"/>
    <property type="match status" value="1"/>
</dbReference>
<dbReference type="RefSeq" id="WP_126760939.1">
    <property type="nucleotide sequence ID" value="NZ_JBHLTZ010000004.1"/>
</dbReference>
<dbReference type="SUPFAM" id="SSF48452">
    <property type="entry name" value="TPR-like"/>
    <property type="match status" value="2"/>
</dbReference>
<keyword evidence="3" id="KW-1185">Reference proteome</keyword>
<dbReference type="InterPro" id="IPR026634">
    <property type="entry name" value="TPST-like"/>
</dbReference>
<dbReference type="GO" id="GO:0008476">
    <property type="term" value="F:protein-tyrosine sulfotransferase activity"/>
    <property type="evidence" value="ECO:0007669"/>
    <property type="project" value="InterPro"/>
</dbReference>
<dbReference type="Gene3D" id="1.25.40.10">
    <property type="entry name" value="Tetratricopeptide repeat domain"/>
    <property type="match status" value="1"/>
</dbReference>
<sequence length="522" mass="58885">MKEQSEVPSVQQLGQYINALLKGGQQQAARDYIDQQVELAPESAAIVHLAAQVHHQTGELRSSLAHLNKAIELVPNQAAFYIDRLHLLNRLRERKELAKALEKAQKIAPENKGYQQQLARFYTQLDRPEQALKLLAPLREAHGDDPVLAFDEALNQWFCNKPKAAEKTLMPVCEHEKAPSMAFYVRALLRKQTKAKNHVTELAERARADQVADTPLWFALGKEYDDLNEHEQAFDAVTKGNSLQKKITPYNEEAELQALKQMVEVAQQWKTSGRATTKAAVTPIFIVSMPGSGATLVERYLHAHPEVKSAGEFPDFPQLLGDAISTYLNEHPDASRAQAITKLNYSELGKAYLRRLKEVADGHSYVVDKLPFNFLYCGMLKKALPNARIIHVQRDALDTCWSIYRTLFADRYAFAYEQSELGHYYAHYQAVMQAWQQTLGDELLTVSYEAMIKDNDATQQAVLEFCGLQAAAEQADFVKQVPTATTARGEPLITRLYRQGIGHSKPYQQQLQALEQALTEKV</sequence>